<dbReference type="RefSeq" id="WP_119410276.1">
    <property type="nucleotide sequence ID" value="NZ_CP032869.1"/>
</dbReference>
<protein>
    <submittedName>
        <fullName evidence="1">DNA-binding protein</fullName>
    </submittedName>
</protein>
<dbReference type="EMBL" id="CP032869">
    <property type="protein sequence ID" value="AYL96682.1"/>
    <property type="molecule type" value="Genomic_DNA"/>
</dbReference>
<dbReference type="Proteomes" id="UP000270046">
    <property type="component" value="Chromosome"/>
</dbReference>
<evidence type="ECO:0000313" key="2">
    <source>
        <dbReference type="Proteomes" id="UP000270046"/>
    </source>
</evidence>
<accession>A0A494W0B1</accession>
<organism evidence="1 2">
    <name type="scientific">Mucilaginibacter celer</name>
    <dbReference type="NCBI Taxonomy" id="2305508"/>
    <lineage>
        <taxon>Bacteria</taxon>
        <taxon>Pseudomonadati</taxon>
        <taxon>Bacteroidota</taxon>
        <taxon>Sphingobacteriia</taxon>
        <taxon>Sphingobacteriales</taxon>
        <taxon>Sphingobacteriaceae</taxon>
        <taxon>Mucilaginibacter</taxon>
    </lineage>
</organism>
<evidence type="ECO:0000313" key="1">
    <source>
        <dbReference type="EMBL" id="AYL96682.1"/>
    </source>
</evidence>
<name>A0A494W0B1_9SPHI</name>
<dbReference type="OrthoDB" id="961769at2"/>
<gene>
    <name evidence="1" type="ORF">HYN43_015850</name>
</gene>
<keyword evidence="2" id="KW-1185">Reference proteome</keyword>
<dbReference type="KEGG" id="muh:HYN43_015850"/>
<reference evidence="1 2" key="1">
    <citation type="submission" date="2018-10" db="EMBL/GenBank/DDBJ databases">
        <title>Genome sequencing of Mucilaginibacter sp. HYN0043.</title>
        <authorList>
            <person name="Kim M."/>
            <person name="Yi H."/>
        </authorList>
    </citation>
    <scope>NUCLEOTIDE SEQUENCE [LARGE SCALE GENOMIC DNA]</scope>
    <source>
        <strain evidence="1 2">HYN0043</strain>
    </source>
</reference>
<sequence>MEVICLEEPAFYKLIEKVVDRLKDQNKVQEDEWLSGEEAMQKLRINSKTTLFKIRDEGKITCVYASPRVILYSASSINEYLKAKSIK</sequence>
<dbReference type="AlphaFoldDB" id="A0A494W0B1"/>
<dbReference type="GO" id="GO:0003677">
    <property type="term" value="F:DNA binding"/>
    <property type="evidence" value="ECO:0007669"/>
    <property type="project" value="UniProtKB-KW"/>
</dbReference>
<proteinExistence type="predicted"/>
<keyword evidence="1" id="KW-0238">DNA-binding</keyword>